<dbReference type="PANTHER" id="PTHR37540:SF5">
    <property type="entry name" value="TRANSCRIPTION FACTOR DOMAIN-CONTAINING PROTEIN"/>
    <property type="match status" value="1"/>
</dbReference>
<feature type="compositionally biased region" description="Low complexity" evidence="1">
    <location>
        <begin position="91"/>
        <end position="104"/>
    </location>
</feature>
<keyword evidence="3" id="KW-1185">Reference proteome</keyword>
<accession>A0A0D2A7F1</accession>
<protein>
    <recommendedName>
        <fullName evidence="4">Transcription factor domain-containing protein</fullName>
    </recommendedName>
</protein>
<dbReference type="EMBL" id="KN847521">
    <property type="protein sequence ID" value="KIV94913.1"/>
    <property type="molecule type" value="Genomic_DNA"/>
</dbReference>
<evidence type="ECO:0000313" key="3">
    <source>
        <dbReference type="Proteomes" id="UP000054302"/>
    </source>
</evidence>
<dbReference type="PANTHER" id="PTHR37540">
    <property type="entry name" value="TRANSCRIPTION FACTOR (ACR-2), PUTATIVE-RELATED-RELATED"/>
    <property type="match status" value="1"/>
</dbReference>
<feature type="compositionally biased region" description="Basic and acidic residues" evidence="1">
    <location>
        <begin position="57"/>
        <end position="68"/>
    </location>
</feature>
<gene>
    <name evidence="2" type="ORF">PV10_02634</name>
</gene>
<feature type="compositionally biased region" description="Polar residues" evidence="1">
    <location>
        <begin position="72"/>
        <end position="85"/>
    </location>
</feature>
<proteinExistence type="predicted"/>
<dbReference type="OrthoDB" id="4154542at2759"/>
<evidence type="ECO:0000256" key="1">
    <source>
        <dbReference type="SAM" id="MobiDB-lite"/>
    </source>
</evidence>
<dbReference type="GeneID" id="27320479"/>
<dbReference type="Proteomes" id="UP000054302">
    <property type="component" value="Unassembled WGS sequence"/>
</dbReference>
<feature type="compositionally biased region" description="Polar residues" evidence="1">
    <location>
        <begin position="1"/>
        <end position="32"/>
    </location>
</feature>
<organism evidence="2 3">
    <name type="scientific">Exophiala mesophila</name>
    <name type="common">Black yeast-like fungus</name>
    <dbReference type="NCBI Taxonomy" id="212818"/>
    <lineage>
        <taxon>Eukaryota</taxon>
        <taxon>Fungi</taxon>
        <taxon>Dikarya</taxon>
        <taxon>Ascomycota</taxon>
        <taxon>Pezizomycotina</taxon>
        <taxon>Eurotiomycetes</taxon>
        <taxon>Chaetothyriomycetidae</taxon>
        <taxon>Chaetothyriales</taxon>
        <taxon>Herpotrichiellaceae</taxon>
        <taxon>Exophiala</taxon>
    </lineage>
</organism>
<dbReference type="AlphaFoldDB" id="A0A0D2A7F1"/>
<name>A0A0D2A7F1_EXOME</name>
<dbReference type="RefSeq" id="XP_016226487.1">
    <property type="nucleotide sequence ID" value="XM_016366969.1"/>
</dbReference>
<evidence type="ECO:0000313" key="2">
    <source>
        <dbReference type="EMBL" id="KIV94913.1"/>
    </source>
</evidence>
<evidence type="ECO:0008006" key="4">
    <source>
        <dbReference type="Google" id="ProtNLM"/>
    </source>
</evidence>
<feature type="region of interest" description="Disordered" evidence="1">
    <location>
        <begin position="1"/>
        <end position="154"/>
    </location>
</feature>
<feature type="compositionally biased region" description="Polar residues" evidence="1">
    <location>
        <begin position="105"/>
        <end position="118"/>
    </location>
</feature>
<reference evidence="2 3" key="1">
    <citation type="submission" date="2015-01" db="EMBL/GenBank/DDBJ databases">
        <title>The Genome Sequence of Exophiala mesophila CBS40295.</title>
        <authorList>
            <consortium name="The Broad Institute Genomics Platform"/>
            <person name="Cuomo C."/>
            <person name="de Hoog S."/>
            <person name="Gorbushina A."/>
            <person name="Stielow B."/>
            <person name="Teixiera M."/>
            <person name="Abouelleil A."/>
            <person name="Chapman S.B."/>
            <person name="Priest M."/>
            <person name="Young S.K."/>
            <person name="Wortman J."/>
            <person name="Nusbaum C."/>
            <person name="Birren B."/>
        </authorList>
    </citation>
    <scope>NUCLEOTIDE SEQUENCE [LARGE SCALE GENOMIC DNA]</scope>
    <source>
        <strain evidence="2 3">CBS 40295</strain>
    </source>
</reference>
<sequence length="614" mass="68304">MSSSFLFVNKDAGSSSLTRSTAAEQSSINSHVQRGRRHIRSGNHSGRTTSRARRKSIRDASNGEKDDINVDVPSQGTDLQDTLPSSHRRTSTSSELPSRSRSLTHGSTVSATSQSITFESRPDIIPEHSTSGKSRAGRRGSIISPVSSRAHIPSPQDITQFSSNYLDPFALSATKLDSHAAMLCNYFADIYHPSVWNAERWGSQDGRYTHMPSARVIVQRAMQSDIEMNAMLACMASRRENVDGLSNQGTDKYMGSALMAVRKSFATASKDQLLIVIFHLFAGEAYRQNYQAAAIHMKAAKNLFSWWGGINNVPDPAVRELFILGDLHMSAVVLQPCQLPCVYDPGPYWATTPPDLQLAPEQGLERAAMGFRGASMDDFLPKQLDSVVDEIAECAWVLHNGTQKPSATSQHAVKWVQWRSAAIRYRLLALEFSDPSLEAIRVALLLWVLITTVLLGLRMLGPRIAPKLQLLLYTASSARHHWRNQVEIQMWVTSMGAMCAVPDSEVESWCVRKLFDLGLAENIRLFRKIHGPATTTVDVLKNFQEKFFYYDKVQRPRLERLAKLLLVDSNLTAQVTPPDSSSRSTAIHAETDWISQSLDRSTFSGLQQSDLAWL</sequence>
<dbReference type="STRING" id="212818.A0A0D2A7F1"/>
<dbReference type="VEuPathDB" id="FungiDB:PV10_02634"/>